<dbReference type="AlphaFoldDB" id="A0A0B4GRI5"/>
<dbReference type="OrthoDB" id="4434395at2759"/>
<dbReference type="CDD" id="cd12811">
    <property type="entry name" value="MALA"/>
    <property type="match status" value="1"/>
</dbReference>
<accession>A0A0B4GRI5</accession>
<evidence type="ECO:0000313" key="3">
    <source>
        <dbReference type="Proteomes" id="UP000031192"/>
    </source>
</evidence>
<dbReference type="InterPro" id="IPR054550">
    <property type="entry name" value="Mala_s_1-like"/>
</dbReference>
<organism evidence="2 3">
    <name type="scientific">Metarhizium guizhouense (strain ARSEF 977)</name>
    <dbReference type="NCBI Taxonomy" id="1276136"/>
    <lineage>
        <taxon>Eukaryota</taxon>
        <taxon>Fungi</taxon>
        <taxon>Dikarya</taxon>
        <taxon>Ascomycota</taxon>
        <taxon>Pezizomycotina</taxon>
        <taxon>Sordariomycetes</taxon>
        <taxon>Hypocreomycetidae</taxon>
        <taxon>Hypocreales</taxon>
        <taxon>Clavicipitaceae</taxon>
        <taxon>Metarhizium</taxon>
    </lineage>
</organism>
<keyword evidence="3" id="KW-1185">Reference proteome</keyword>
<dbReference type="Pfam" id="PF22701">
    <property type="entry name" value="Mala_s_1-like"/>
    <property type="match status" value="1"/>
</dbReference>
<gene>
    <name evidence="2" type="ORF">MGU_10279</name>
</gene>
<evidence type="ECO:0000313" key="2">
    <source>
        <dbReference type="EMBL" id="KID82382.1"/>
    </source>
</evidence>
<feature type="chain" id="PRO_5002089065" evidence="1">
    <location>
        <begin position="25"/>
        <end position="351"/>
    </location>
</feature>
<reference evidence="2 3" key="1">
    <citation type="journal article" date="2014" name="Proc. Natl. Acad. Sci. U.S.A.">
        <title>Trajectory and genomic determinants of fungal-pathogen speciation and host adaptation.</title>
        <authorList>
            <person name="Hu X."/>
            <person name="Xiao G."/>
            <person name="Zheng P."/>
            <person name="Shang Y."/>
            <person name="Su Y."/>
            <person name="Zhang X."/>
            <person name="Liu X."/>
            <person name="Zhan S."/>
            <person name="St Leger R.J."/>
            <person name="Wang C."/>
        </authorList>
    </citation>
    <scope>NUCLEOTIDE SEQUENCE [LARGE SCALE GENOMIC DNA]</scope>
    <source>
        <strain evidence="2 3">ARSEF 977</strain>
    </source>
</reference>
<proteinExistence type="predicted"/>
<sequence length="351" mass="37801">MHRVALLPLLASLGTIAAAGPVAADVDVIVNAFQLYPENADYDYNRKLLYFGALYNSSVAAYSPSKNTIEKITEFPPLTNDSFYHASGVKVDPFTDRLSVIINPGAAWTNGGADISGDTWLIKVDLKTGLELWRSNLTTALDGKYGGYQDVAHDAAGNSYVIGTFPGSILKVDPSGKSITPWFVSQETDTTVTGFTGIVYLDKKLLTTYGRNGQLQRFNSCDGEGKPTPIPVGTTGTPPTTDAVLENIEAITLPKKYKGTVLLVASNTKGVYVLRSKDGKWDSAENLGEIPNKYSESGGVVVTTVQVDDRLYAVLEYFGDIANPVPETVAGNRTEFPLQDITSAVDKLLQQ</sequence>
<name>A0A0B4GRI5_METGA</name>
<dbReference type="InterPro" id="IPR015943">
    <property type="entry name" value="WD40/YVTN_repeat-like_dom_sf"/>
</dbReference>
<evidence type="ECO:0000256" key="1">
    <source>
        <dbReference type="SAM" id="SignalP"/>
    </source>
</evidence>
<protein>
    <submittedName>
        <fullName evidence="2">TRI14-like protein</fullName>
    </submittedName>
</protein>
<dbReference type="Proteomes" id="UP000031192">
    <property type="component" value="Unassembled WGS sequence"/>
</dbReference>
<feature type="signal peptide" evidence="1">
    <location>
        <begin position="1"/>
        <end position="24"/>
    </location>
</feature>
<comment type="caution">
    <text evidence="2">The sequence shown here is derived from an EMBL/GenBank/DDBJ whole genome shotgun (WGS) entry which is preliminary data.</text>
</comment>
<dbReference type="Gene3D" id="2.130.10.10">
    <property type="entry name" value="YVTN repeat-like/Quinoprotein amine dehydrogenase"/>
    <property type="match status" value="1"/>
</dbReference>
<dbReference type="SUPFAM" id="SSF63825">
    <property type="entry name" value="YWTD domain"/>
    <property type="match status" value="1"/>
</dbReference>
<keyword evidence="1" id="KW-0732">Signal</keyword>
<dbReference type="HOGENOM" id="CLU_052674_0_0_1"/>
<dbReference type="EMBL" id="AZNH01000089">
    <property type="protein sequence ID" value="KID82382.1"/>
    <property type="molecule type" value="Genomic_DNA"/>
</dbReference>